<keyword evidence="9" id="KW-0961">Cell wall biogenesis/degradation</keyword>
<dbReference type="RefSeq" id="WP_033202332.1">
    <property type="nucleotide sequence ID" value="NZ_LGUP01000002.1"/>
</dbReference>
<evidence type="ECO:0000256" key="15">
    <source>
        <dbReference type="ARBA" id="ARBA00042842"/>
    </source>
</evidence>
<evidence type="ECO:0000256" key="14">
    <source>
        <dbReference type="ARBA" id="ARBA00042443"/>
    </source>
</evidence>
<evidence type="ECO:0000256" key="13">
    <source>
        <dbReference type="ARBA" id="ARBA00039754"/>
    </source>
</evidence>
<evidence type="ECO:0000256" key="1">
    <source>
        <dbReference type="ARBA" id="ARBA00004496"/>
    </source>
</evidence>
<evidence type="ECO:0000256" key="2">
    <source>
        <dbReference type="ARBA" id="ARBA00004752"/>
    </source>
</evidence>
<dbReference type="PANTHER" id="PTHR43783">
    <property type="entry name" value="UDP-N-ACETYLGLUCOSAMINE 1-CARBOXYVINYLTRANSFERASE"/>
    <property type="match status" value="1"/>
</dbReference>
<evidence type="ECO:0000256" key="3">
    <source>
        <dbReference type="ARBA" id="ARBA00022490"/>
    </source>
</evidence>
<keyword evidence="4" id="KW-0132">Cell division</keyword>
<accession>A0A0L8LEP2</accession>
<keyword evidence="7" id="KW-0573">Peptidoglycan synthesis</keyword>
<comment type="similarity">
    <text evidence="11">Belongs to the EPSP synthase family. MurA subfamily.</text>
</comment>
<proteinExistence type="inferred from homology"/>
<evidence type="ECO:0000256" key="8">
    <source>
        <dbReference type="ARBA" id="ARBA00023306"/>
    </source>
</evidence>
<dbReference type="GO" id="GO:0005737">
    <property type="term" value="C:cytoplasm"/>
    <property type="evidence" value="ECO:0007669"/>
    <property type="project" value="UniProtKB-SubCell"/>
</dbReference>
<keyword evidence="3" id="KW-0963">Cytoplasm</keyword>
<evidence type="ECO:0000256" key="9">
    <source>
        <dbReference type="ARBA" id="ARBA00023316"/>
    </source>
</evidence>
<dbReference type="InterPro" id="IPR050068">
    <property type="entry name" value="MurA_subfamily"/>
</dbReference>
<dbReference type="GO" id="GO:0051301">
    <property type="term" value="P:cell division"/>
    <property type="evidence" value="ECO:0007669"/>
    <property type="project" value="UniProtKB-KW"/>
</dbReference>
<dbReference type="EC" id="2.5.1.7" evidence="12"/>
<evidence type="ECO:0000256" key="16">
    <source>
        <dbReference type="ARBA" id="ARBA00047527"/>
    </source>
</evidence>
<evidence type="ECO:0000259" key="17">
    <source>
        <dbReference type="Pfam" id="PF00275"/>
    </source>
</evidence>
<dbReference type="Proteomes" id="UP000037023">
    <property type="component" value="Unassembled WGS sequence"/>
</dbReference>
<evidence type="ECO:0000313" key="19">
    <source>
        <dbReference type="Proteomes" id="UP000037023"/>
    </source>
</evidence>
<feature type="domain" description="Enolpyruvate transferase" evidence="17">
    <location>
        <begin position="354"/>
        <end position="427"/>
    </location>
</feature>
<dbReference type="GO" id="GO:0008760">
    <property type="term" value="F:UDP-N-acetylglucosamine 1-carboxyvinyltransferase activity"/>
    <property type="evidence" value="ECO:0007669"/>
    <property type="project" value="UniProtKB-EC"/>
</dbReference>
<name>A0A0L8LEP2_STRVR</name>
<evidence type="ECO:0000256" key="11">
    <source>
        <dbReference type="ARBA" id="ARBA00038367"/>
    </source>
</evidence>
<comment type="function">
    <text evidence="10">Cell wall formation. Adds enolpyruvyl to UDP-N-acetylglucosamine.</text>
</comment>
<keyword evidence="5 18" id="KW-0808">Transferase</keyword>
<dbReference type="OrthoDB" id="9803760at2"/>
<dbReference type="SUPFAM" id="SSF55205">
    <property type="entry name" value="EPT/RTPC-like"/>
    <property type="match status" value="1"/>
</dbReference>
<dbReference type="EMBL" id="LGUP01000002">
    <property type="protein sequence ID" value="KOG36597.1"/>
    <property type="molecule type" value="Genomic_DNA"/>
</dbReference>
<comment type="pathway">
    <text evidence="2">Cell wall biogenesis; peptidoglycan biosynthesis.</text>
</comment>
<evidence type="ECO:0000313" key="18">
    <source>
        <dbReference type="EMBL" id="KOG36597.1"/>
    </source>
</evidence>
<organism evidence="18 19">
    <name type="scientific">Streptomyces viridochromogenes</name>
    <dbReference type="NCBI Taxonomy" id="1938"/>
    <lineage>
        <taxon>Bacteria</taxon>
        <taxon>Bacillati</taxon>
        <taxon>Actinomycetota</taxon>
        <taxon>Actinomycetes</taxon>
        <taxon>Kitasatosporales</taxon>
        <taxon>Streptomycetaceae</taxon>
        <taxon>Streptomyces</taxon>
    </lineage>
</organism>
<evidence type="ECO:0000256" key="4">
    <source>
        <dbReference type="ARBA" id="ARBA00022618"/>
    </source>
</evidence>
<evidence type="ECO:0000256" key="7">
    <source>
        <dbReference type="ARBA" id="ARBA00022984"/>
    </source>
</evidence>
<dbReference type="InterPro" id="IPR013792">
    <property type="entry name" value="RNA3'P_cycl/enolpyr_Trfase_a/b"/>
</dbReference>
<dbReference type="InterPro" id="IPR001986">
    <property type="entry name" value="Enolpyruvate_Tfrase_dom"/>
</dbReference>
<dbReference type="GO" id="GO:0008360">
    <property type="term" value="P:regulation of cell shape"/>
    <property type="evidence" value="ECO:0007669"/>
    <property type="project" value="UniProtKB-KW"/>
</dbReference>
<comment type="caution">
    <text evidence="18">The sequence shown here is derived from an EMBL/GenBank/DDBJ whole genome shotgun (WGS) entry which is preliminary data.</text>
</comment>
<evidence type="ECO:0000256" key="10">
    <source>
        <dbReference type="ARBA" id="ARBA00037534"/>
    </source>
</evidence>
<dbReference type="GO" id="GO:0009252">
    <property type="term" value="P:peptidoglycan biosynthetic process"/>
    <property type="evidence" value="ECO:0007669"/>
    <property type="project" value="UniProtKB-KW"/>
</dbReference>
<keyword evidence="8" id="KW-0131">Cell cycle</keyword>
<sequence length="440" mass="45667">MSTRALAVTSQVIVIRPGRPLAGAVTVDGSKNAALPLVAAAAALLRPVRLDNVPASSDVRTLLDLLRQSGWNTARPVCDAHTVLVLPREAAPTPDGLGEAASSIRASYYLVPALIALCGRARLPWPGGCRIGDRGMEQHFKVYEAFGDRVRVDDRGYVVEVGKAVRGTVSLVLPFRSRGATIAAVLRAVVAGTPLRLGQPNLSPEVLGVVNALTAVGYECRAGERVLTLVPPSSLSEEDVPVWKVPGDKIEAGTLACAVAATGGTARIEGVHGPDVAPLVGALLRMGIPTTNEPGTLIVHGRDTQPTGRPLRAMATLAPGGLDADFEPPLLGLALGFPGTHLFSDPINPGRHSNLIPQLVRMGGEITELSSTECRFTGPQRLTGAGVEATDIRTGSALMVAGLTARGVTTLGGVDQIRRGHADLPGKLLALGADICEVTP</sequence>
<protein>
    <recommendedName>
        <fullName evidence="13">UDP-N-acetylglucosamine 1-carboxyvinyltransferase</fullName>
        <ecNumber evidence="12">2.5.1.7</ecNumber>
    </recommendedName>
    <alternativeName>
        <fullName evidence="14">Enoylpyruvate transferase</fullName>
    </alternativeName>
    <alternativeName>
        <fullName evidence="15">UDP-N-acetylglucosamine enolpyruvyl transferase</fullName>
    </alternativeName>
</protein>
<evidence type="ECO:0000256" key="6">
    <source>
        <dbReference type="ARBA" id="ARBA00022960"/>
    </source>
</evidence>
<keyword evidence="6" id="KW-0133">Cell shape</keyword>
<comment type="catalytic activity">
    <reaction evidence="16">
        <text>phosphoenolpyruvate + UDP-N-acetyl-alpha-D-glucosamine = UDP-N-acetyl-3-O-(1-carboxyvinyl)-alpha-D-glucosamine + phosphate</text>
        <dbReference type="Rhea" id="RHEA:18681"/>
        <dbReference type="ChEBI" id="CHEBI:43474"/>
        <dbReference type="ChEBI" id="CHEBI:57705"/>
        <dbReference type="ChEBI" id="CHEBI:58702"/>
        <dbReference type="ChEBI" id="CHEBI:68483"/>
        <dbReference type="EC" id="2.5.1.7"/>
    </reaction>
</comment>
<dbReference type="InterPro" id="IPR036968">
    <property type="entry name" value="Enolpyruvate_Tfrase_sf"/>
</dbReference>
<dbReference type="PATRIC" id="fig|1938.6.peg.276"/>
<dbReference type="AlphaFoldDB" id="A0A0L8LEP2"/>
<evidence type="ECO:0000256" key="5">
    <source>
        <dbReference type="ARBA" id="ARBA00022679"/>
    </source>
</evidence>
<evidence type="ECO:0000256" key="12">
    <source>
        <dbReference type="ARBA" id="ARBA00039108"/>
    </source>
</evidence>
<comment type="subcellular location">
    <subcellularLocation>
        <location evidence="1">Cytoplasm</location>
    </subcellularLocation>
</comment>
<dbReference type="Gene3D" id="3.65.10.10">
    <property type="entry name" value="Enolpyruvate transferase domain"/>
    <property type="match status" value="2"/>
</dbReference>
<dbReference type="PANTHER" id="PTHR43783:SF1">
    <property type="entry name" value="UDP-N-ACETYLGLUCOSAMINE 1-CARBOXYVINYLTRANSFERASE"/>
    <property type="match status" value="1"/>
</dbReference>
<dbReference type="GO" id="GO:0071555">
    <property type="term" value="P:cell wall organization"/>
    <property type="evidence" value="ECO:0007669"/>
    <property type="project" value="UniProtKB-KW"/>
</dbReference>
<reference evidence="18 19" key="1">
    <citation type="submission" date="2015-06" db="EMBL/GenBank/DDBJ databases">
        <authorList>
            <person name="Hoefler B.C."/>
            <person name="Straight P.D."/>
        </authorList>
    </citation>
    <scope>NUCLEOTIDE SEQUENCE [LARGE SCALE GENOMIC DNA]</scope>
    <source>
        <strain evidence="18 19">NRRL 3427</strain>
    </source>
</reference>
<dbReference type="Pfam" id="PF00275">
    <property type="entry name" value="EPSP_synthase"/>
    <property type="match status" value="2"/>
</dbReference>
<feature type="domain" description="Enolpyruvate transferase" evidence="17">
    <location>
        <begin position="16"/>
        <end position="302"/>
    </location>
</feature>
<gene>
    <name evidence="18" type="ORF">ADK34_01300</name>
</gene>